<name>A0A4V2IV72_9DEIN</name>
<reference evidence="1 2" key="1">
    <citation type="submission" date="2019-02" db="EMBL/GenBank/DDBJ databases">
        <title>Thermus sp. a novel from hot spring.</title>
        <authorList>
            <person name="Zhao Z."/>
        </authorList>
    </citation>
    <scope>NUCLEOTIDE SEQUENCE [LARGE SCALE GENOMIC DNA]</scope>
    <source>
        <strain evidence="1 2">CFH 72773T</strain>
    </source>
</reference>
<dbReference type="EMBL" id="SIJL01000003">
    <property type="protein sequence ID" value="TBH21185.1"/>
    <property type="molecule type" value="Genomic_DNA"/>
</dbReference>
<dbReference type="AlphaFoldDB" id="A0A4V2IV72"/>
<dbReference type="InterPro" id="IPR017853">
    <property type="entry name" value="GH"/>
</dbReference>
<dbReference type="PANTHER" id="PTHR35882">
    <property type="entry name" value="PELA"/>
    <property type="match status" value="1"/>
</dbReference>
<evidence type="ECO:0000313" key="1">
    <source>
        <dbReference type="EMBL" id="TBH21185.1"/>
    </source>
</evidence>
<dbReference type="Proteomes" id="UP000292858">
    <property type="component" value="Unassembled WGS sequence"/>
</dbReference>
<dbReference type="PANTHER" id="PTHR35882:SF2">
    <property type="entry name" value="PELA"/>
    <property type="match status" value="1"/>
</dbReference>
<sequence length="234" mass="26205">MASTCCKPLAFFYGRGCLPKLKAFRRVVLQPWAYTPEELEALRPTAALAYLSVGEEAGPPGPWRRGGPIPEWGTYPADPAHPGWVTLVVERALVYLARGFQGLFLDNLDQAAAASREATLHLLWEVRRATEPMYLLVNRGFDLLPQLGHLAHGIVFESFTTTWQDGGKLLPRSTLRRNAHVAQTLANFPWERYSLDYAPEPCLAHLAVRRAFRYGLYPLVAKERHLLQPTDTGG</sequence>
<dbReference type="Gene3D" id="3.20.20.70">
    <property type="entry name" value="Aldolase class I"/>
    <property type="match status" value="1"/>
</dbReference>
<evidence type="ECO:0008006" key="3">
    <source>
        <dbReference type="Google" id="ProtNLM"/>
    </source>
</evidence>
<keyword evidence="2" id="KW-1185">Reference proteome</keyword>
<dbReference type="SUPFAM" id="SSF51445">
    <property type="entry name" value="(Trans)glycosidases"/>
    <property type="match status" value="1"/>
</dbReference>
<protein>
    <recommendedName>
        <fullName evidence="3">Glycoside-hydrolase family GH114 TIM-barrel domain-containing protein</fullName>
    </recommendedName>
</protein>
<comment type="caution">
    <text evidence="1">The sequence shown here is derived from an EMBL/GenBank/DDBJ whole genome shotgun (WGS) entry which is preliminary data.</text>
</comment>
<proteinExistence type="predicted"/>
<gene>
    <name evidence="1" type="ORF">ETP66_03435</name>
</gene>
<organism evidence="1 2">
    <name type="scientific">Thermus thermamylovorans</name>
    <dbReference type="NCBI Taxonomy" id="2509362"/>
    <lineage>
        <taxon>Bacteria</taxon>
        <taxon>Thermotogati</taxon>
        <taxon>Deinococcota</taxon>
        <taxon>Deinococci</taxon>
        <taxon>Thermales</taxon>
        <taxon>Thermaceae</taxon>
        <taxon>Thermus</taxon>
    </lineage>
</organism>
<evidence type="ECO:0000313" key="2">
    <source>
        <dbReference type="Proteomes" id="UP000292858"/>
    </source>
</evidence>
<dbReference type="InterPro" id="IPR013785">
    <property type="entry name" value="Aldolase_TIM"/>
</dbReference>
<accession>A0A4V2IV72</accession>